<dbReference type="EMBL" id="JAJEPS010000002">
    <property type="protein sequence ID" value="MCC2125182.1"/>
    <property type="molecule type" value="Genomic_DNA"/>
</dbReference>
<feature type="transmembrane region" description="Helical" evidence="1">
    <location>
        <begin position="47"/>
        <end position="69"/>
    </location>
</feature>
<keyword evidence="1" id="KW-0472">Membrane</keyword>
<dbReference type="InterPro" id="IPR021354">
    <property type="entry name" value="DUF2975"/>
</dbReference>
<comment type="caution">
    <text evidence="2">The sequence shown here is derived from an EMBL/GenBank/DDBJ whole genome shotgun (WGS) entry which is preliminary data.</text>
</comment>
<gene>
    <name evidence="2" type="ORF">LKD36_03200</name>
</gene>
<name>A0AAE3D9X3_9FIRM</name>
<sequence length="159" mass="17771">MEQHRLIKWLKFLVIFAAGCGMVMDLGVLPGVGSWMVDLAPEFGGYFWPWLIFLWILSVPCYMALWMAWKIFTDIEKDKAFTMENAKRMGNVSFLAAADAVLLVVGNVVYLILHMNHPGVLLASFLIALVGTAIAIAAAMLSHLIRKAARLQDESDWTI</sequence>
<evidence type="ECO:0000256" key="1">
    <source>
        <dbReference type="SAM" id="Phobius"/>
    </source>
</evidence>
<feature type="transmembrane region" description="Helical" evidence="1">
    <location>
        <begin position="90"/>
        <end position="113"/>
    </location>
</feature>
<keyword evidence="1" id="KW-1133">Transmembrane helix</keyword>
<reference evidence="2 3" key="1">
    <citation type="submission" date="2021-10" db="EMBL/GenBank/DDBJ databases">
        <title>Anaerobic single-cell dispensing facilitates the cultivation of human gut bacteria.</title>
        <authorList>
            <person name="Afrizal A."/>
        </authorList>
    </citation>
    <scope>NUCLEOTIDE SEQUENCE [LARGE SCALE GENOMIC DNA]</scope>
    <source>
        <strain evidence="2 3">CLA-AA-H276</strain>
    </source>
</reference>
<evidence type="ECO:0000313" key="2">
    <source>
        <dbReference type="EMBL" id="MCC2125182.1"/>
    </source>
</evidence>
<accession>A0AAE3D9X3</accession>
<evidence type="ECO:0000313" key="3">
    <source>
        <dbReference type="Proteomes" id="UP001198220"/>
    </source>
</evidence>
<dbReference type="Proteomes" id="UP001198220">
    <property type="component" value="Unassembled WGS sequence"/>
</dbReference>
<dbReference type="Pfam" id="PF11188">
    <property type="entry name" value="DUF2975"/>
    <property type="match status" value="1"/>
</dbReference>
<keyword evidence="3" id="KW-1185">Reference proteome</keyword>
<dbReference type="AlphaFoldDB" id="A0AAE3D9X3"/>
<organism evidence="2 3">
    <name type="scientific">Hominiventricola filiformis</name>
    <dbReference type="NCBI Taxonomy" id="2885352"/>
    <lineage>
        <taxon>Bacteria</taxon>
        <taxon>Bacillati</taxon>
        <taxon>Bacillota</taxon>
        <taxon>Clostridia</taxon>
        <taxon>Lachnospirales</taxon>
        <taxon>Lachnospiraceae</taxon>
        <taxon>Hominiventricola</taxon>
    </lineage>
</organism>
<keyword evidence="1" id="KW-0812">Transmembrane</keyword>
<feature type="transmembrane region" description="Helical" evidence="1">
    <location>
        <begin position="12"/>
        <end position="35"/>
    </location>
</feature>
<dbReference type="RefSeq" id="WP_118770158.1">
    <property type="nucleotide sequence ID" value="NZ_JAJEPS010000002.1"/>
</dbReference>
<proteinExistence type="predicted"/>
<feature type="transmembrane region" description="Helical" evidence="1">
    <location>
        <begin position="119"/>
        <end position="141"/>
    </location>
</feature>
<protein>
    <submittedName>
        <fullName evidence="2">DUF2975 domain-containing protein</fullName>
    </submittedName>
</protein>